<dbReference type="SMART" id="SM00360">
    <property type="entry name" value="RRM"/>
    <property type="match status" value="1"/>
</dbReference>
<dbReference type="InterPro" id="IPR012677">
    <property type="entry name" value="Nucleotide-bd_a/b_plait_sf"/>
</dbReference>
<keyword evidence="1" id="KW-0479">Metal-binding</keyword>
<dbReference type="InterPro" id="IPR000504">
    <property type="entry name" value="RRM_dom"/>
</dbReference>
<evidence type="ECO:0000313" key="6">
    <source>
        <dbReference type="EMBL" id="KAF7805540.1"/>
    </source>
</evidence>
<reference evidence="6" key="1">
    <citation type="submission" date="2020-09" db="EMBL/GenBank/DDBJ databases">
        <title>Genome-Enabled Discovery of Anthraquinone Biosynthesis in Senna tora.</title>
        <authorList>
            <person name="Kang S.-H."/>
            <person name="Pandey R.P."/>
            <person name="Lee C.-M."/>
            <person name="Sim J.-S."/>
            <person name="Jeong J.-T."/>
            <person name="Choi B.-S."/>
            <person name="Jung M."/>
            <person name="Ginzburg D."/>
            <person name="Zhao K."/>
            <person name="Won S.Y."/>
            <person name="Oh T.-J."/>
            <person name="Yu Y."/>
            <person name="Kim N.-H."/>
            <person name="Lee O.R."/>
            <person name="Lee T.-H."/>
            <person name="Bashyal P."/>
            <person name="Kim T.-S."/>
            <person name="Lee W.-H."/>
            <person name="Kawkins C."/>
            <person name="Kim C.-K."/>
            <person name="Kim J.S."/>
            <person name="Ahn B.O."/>
            <person name="Rhee S.Y."/>
            <person name="Sohng J.K."/>
        </authorList>
    </citation>
    <scope>NUCLEOTIDE SEQUENCE</scope>
    <source>
        <tissue evidence="6">Leaf</tissue>
    </source>
</reference>
<dbReference type="FunFam" id="3.30.70.330:FF:000161">
    <property type="entry name" value="RNA binding (RRM/RBD/RNP motifs) family protein"/>
    <property type="match status" value="1"/>
</dbReference>
<dbReference type="GO" id="GO:0030014">
    <property type="term" value="C:CCR4-NOT complex"/>
    <property type="evidence" value="ECO:0007669"/>
    <property type="project" value="InterPro"/>
</dbReference>
<dbReference type="InterPro" id="IPR039515">
    <property type="entry name" value="NOT4_mRING-HC-C4C4"/>
</dbReference>
<keyword evidence="1" id="KW-0863">Zinc-finger</keyword>
<dbReference type="CDD" id="cd12438">
    <property type="entry name" value="RRM_CNOT4"/>
    <property type="match status" value="1"/>
</dbReference>
<feature type="region of interest" description="Disordered" evidence="3">
    <location>
        <begin position="347"/>
        <end position="451"/>
    </location>
</feature>
<feature type="domain" description="RRM" evidence="5">
    <location>
        <begin position="110"/>
        <end position="196"/>
    </location>
</feature>
<dbReference type="InterPro" id="IPR039780">
    <property type="entry name" value="Mot2"/>
</dbReference>
<accession>A0A834SJP4</accession>
<dbReference type="GO" id="GO:0008270">
    <property type="term" value="F:zinc ion binding"/>
    <property type="evidence" value="ECO:0007669"/>
    <property type="project" value="UniProtKB-KW"/>
</dbReference>
<dbReference type="PANTHER" id="PTHR12603">
    <property type="entry name" value="CCR4-NOT TRANSCRIPTION COMPLEX RELATED"/>
    <property type="match status" value="1"/>
</dbReference>
<keyword evidence="2" id="KW-0694">RNA-binding</keyword>
<dbReference type="Gene3D" id="3.30.70.330">
    <property type="match status" value="1"/>
</dbReference>
<name>A0A834SJP4_9FABA</name>
<evidence type="ECO:0000256" key="1">
    <source>
        <dbReference type="PROSITE-ProRule" id="PRU00175"/>
    </source>
</evidence>
<dbReference type="PANTHER" id="PTHR12603:SF36">
    <property type="entry name" value="RNA BINDING (RRM_RBD_RNP MOTIFS) FAMILY PROTEIN"/>
    <property type="match status" value="1"/>
</dbReference>
<dbReference type="EMBL" id="JAAIUW010000012">
    <property type="protein sequence ID" value="KAF7805540.1"/>
    <property type="molecule type" value="Genomic_DNA"/>
</dbReference>
<gene>
    <name evidence="6" type="ORF">G2W53_037701</name>
</gene>
<dbReference type="InterPro" id="IPR001841">
    <property type="entry name" value="Znf_RING"/>
</dbReference>
<evidence type="ECO:0000313" key="7">
    <source>
        <dbReference type="Proteomes" id="UP000634136"/>
    </source>
</evidence>
<dbReference type="Gene3D" id="3.30.40.10">
    <property type="entry name" value="Zinc/RING finger domain, C3HC4 (zinc finger)"/>
    <property type="match status" value="1"/>
</dbReference>
<evidence type="ECO:0000259" key="5">
    <source>
        <dbReference type="PROSITE" id="PS50102"/>
    </source>
</evidence>
<feature type="compositionally biased region" description="Basic and acidic residues" evidence="3">
    <location>
        <begin position="359"/>
        <end position="372"/>
    </location>
</feature>
<dbReference type="InterPro" id="IPR035979">
    <property type="entry name" value="RBD_domain_sf"/>
</dbReference>
<dbReference type="InterPro" id="IPR013083">
    <property type="entry name" value="Znf_RING/FYVE/PHD"/>
</dbReference>
<dbReference type="PROSITE" id="PS50102">
    <property type="entry name" value="RRM"/>
    <property type="match status" value="1"/>
</dbReference>
<dbReference type="Proteomes" id="UP000634136">
    <property type="component" value="Unassembled WGS sequence"/>
</dbReference>
<evidence type="ECO:0000259" key="4">
    <source>
        <dbReference type="PROSITE" id="PS50089"/>
    </source>
</evidence>
<sequence>MSDEGERTCPLCAEEMDLTDQQLKPCKCGYEICVWCWHHIIDMAEKDDTEGRCPACRTPYDKEKIVGMAANCERLVAEINTERKMKNQKAKSKSSEGRKQLSSVRVIQRNLVYIVGLPLNLADEDILQRREYFGQYGKVLKVSMSRTAAGVIQQFPNNTCSVYITYSKEEEAIRCIQNVHGFVLEGRPLRACFGTTKYCHAWLRNMPCSNPDCLYLHEIGSQEDSFTKDEIISAYTRSRVQQITGAANNMQRRSGNMLPPPADDYMNNSSGKPIVKNASSNSATILRGSPPNGSSGRSVALHPVAAAAWGTRTTNCPPPAGGLLCPNGPAKAKADTVSGTLAFSSAVAGSSQNSSLHSDVTKRPPSSDESHTNPRVQNESLKPEKQFNSTDNLSDAGENTATSDGPLTPGNLNSQLSSLPLSRDDDRGSCTITNTSSSTDFSGQSCSSGPEEATIATNEEIQNLCSDLSSSINIDRNGQNEYYGMARPNSPPSDHILIKSPQRQSLQQHNAEKFRDVQITCASVIATPSDYEECIPREHSDWRLDSQTQVPLATAEVEDDIASFDNQRLKDPEVFCHSPYLPKSTSFLHVPNHSSHCLMQHGEQSPAVNVDFASADSKVGDESLLNASSLLCNGYPGKWVSSRTSSTTECLLPQEERSEHCIGRLFSEAVNAGSDAALDKGENSIISNILSMDFDAWDDSLTSPQNLAKLLGDNTSNQSVPLKKPSIKVQNNSQSRFSFARQDEPKIQTFHQHPSYGISEQLPNRGSFIQEFAERDFYIDKKLGITNGFPSNKLEESESLGSGHFVASNKLSGVSRAQISAPPGFSVPSRPPPPGFSSYERVEQAFNSMSGNSLLDPSSLLRNSYQTPSAGNIGSTGDIELVDPAILAVGTGRLQGQGHVNSPGLDIRSSFAPQLNYFENDARLQLLMQRSLSQPQNRFSEIGSAFSHISDSYGISSRLDQSQVSNLAPYAQLSLQQQSRNAILSNGQWDGWSEVQSGSSLGVAELLRNERLGFNKLYTGYDDSKYRMPNSGDLYNRTYGM</sequence>
<evidence type="ECO:0000256" key="2">
    <source>
        <dbReference type="PROSITE-ProRule" id="PRU00176"/>
    </source>
</evidence>
<dbReference type="Pfam" id="PF14570">
    <property type="entry name" value="zf-RING_4"/>
    <property type="match status" value="1"/>
</dbReference>
<dbReference type="OrthoDB" id="1923159at2759"/>
<dbReference type="SUPFAM" id="SSF54928">
    <property type="entry name" value="RNA-binding domain, RBD"/>
    <property type="match status" value="1"/>
</dbReference>
<organism evidence="6 7">
    <name type="scientific">Senna tora</name>
    <dbReference type="NCBI Taxonomy" id="362788"/>
    <lineage>
        <taxon>Eukaryota</taxon>
        <taxon>Viridiplantae</taxon>
        <taxon>Streptophyta</taxon>
        <taxon>Embryophyta</taxon>
        <taxon>Tracheophyta</taxon>
        <taxon>Spermatophyta</taxon>
        <taxon>Magnoliopsida</taxon>
        <taxon>eudicotyledons</taxon>
        <taxon>Gunneridae</taxon>
        <taxon>Pentapetalae</taxon>
        <taxon>rosids</taxon>
        <taxon>fabids</taxon>
        <taxon>Fabales</taxon>
        <taxon>Fabaceae</taxon>
        <taxon>Caesalpinioideae</taxon>
        <taxon>Cassia clade</taxon>
        <taxon>Senna</taxon>
    </lineage>
</organism>
<dbReference type="AlphaFoldDB" id="A0A834SJP4"/>
<feature type="compositionally biased region" description="Polar residues" evidence="3">
    <location>
        <begin position="373"/>
        <end position="405"/>
    </location>
</feature>
<dbReference type="CDD" id="cd16618">
    <property type="entry name" value="mRING-HC-C4C4_CNOT4"/>
    <property type="match status" value="1"/>
</dbReference>
<keyword evidence="7" id="KW-1185">Reference proteome</keyword>
<dbReference type="PROSITE" id="PS50089">
    <property type="entry name" value="ZF_RING_2"/>
    <property type="match status" value="1"/>
</dbReference>
<dbReference type="InterPro" id="IPR034261">
    <property type="entry name" value="CNOT4_RRM"/>
</dbReference>
<comment type="caution">
    <text evidence="6">The sequence shown here is derived from an EMBL/GenBank/DDBJ whole genome shotgun (WGS) entry which is preliminary data.</text>
</comment>
<dbReference type="GO" id="GO:0004842">
    <property type="term" value="F:ubiquitin-protein transferase activity"/>
    <property type="evidence" value="ECO:0007669"/>
    <property type="project" value="InterPro"/>
</dbReference>
<feature type="compositionally biased region" description="Low complexity" evidence="3">
    <location>
        <begin position="411"/>
        <end position="421"/>
    </location>
</feature>
<feature type="domain" description="RING-type" evidence="4">
    <location>
        <begin position="9"/>
        <end position="57"/>
    </location>
</feature>
<dbReference type="GO" id="GO:0003723">
    <property type="term" value="F:RNA binding"/>
    <property type="evidence" value="ECO:0007669"/>
    <property type="project" value="UniProtKB-UniRule"/>
</dbReference>
<dbReference type="GO" id="GO:0016567">
    <property type="term" value="P:protein ubiquitination"/>
    <property type="evidence" value="ECO:0007669"/>
    <property type="project" value="TreeGrafter"/>
</dbReference>
<proteinExistence type="predicted"/>
<dbReference type="InterPro" id="IPR003954">
    <property type="entry name" value="RRM_euk-type"/>
</dbReference>
<dbReference type="FunFam" id="3.30.40.10:FF:000155">
    <property type="entry name" value="RNA binding (RRM/RBD/RNP motifs) family protein"/>
    <property type="match status" value="1"/>
</dbReference>
<keyword evidence="1" id="KW-0862">Zinc</keyword>
<dbReference type="SUPFAM" id="SSF57850">
    <property type="entry name" value="RING/U-box"/>
    <property type="match status" value="1"/>
</dbReference>
<feature type="compositionally biased region" description="Polar residues" evidence="3">
    <location>
        <begin position="430"/>
        <end position="448"/>
    </location>
</feature>
<evidence type="ECO:0000256" key="3">
    <source>
        <dbReference type="SAM" id="MobiDB-lite"/>
    </source>
</evidence>
<dbReference type="Pfam" id="PF00076">
    <property type="entry name" value="RRM_1"/>
    <property type="match status" value="1"/>
</dbReference>
<dbReference type="SMART" id="SM00361">
    <property type="entry name" value="RRM_1"/>
    <property type="match status" value="1"/>
</dbReference>
<protein>
    <submittedName>
        <fullName evidence="6">CCR4-NOT transcription complex subunit 4</fullName>
    </submittedName>
</protein>